<dbReference type="AlphaFoldDB" id="A0A926ZHT4"/>
<dbReference type="CDD" id="cd06260">
    <property type="entry name" value="DUF820-like"/>
    <property type="match status" value="1"/>
</dbReference>
<dbReference type="SUPFAM" id="SSF52980">
    <property type="entry name" value="Restriction endonuclease-like"/>
    <property type="match status" value="1"/>
</dbReference>
<dbReference type="PANTHER" id="PTHR35400">
    <property type="entry name" value="SLR1083 PROTEIN"/>
    <property type="match status" value="1"/>
</dbReference>
<evidence type="ECO:0000259" key="1">
    <source>
        <dbReference type="Pfam" id="PF05685"/>
    </source>
</evidence>
<dbReference type="InterPro" id="IPR008538">
    <property type="entry name" value="Uma2"/>
</dbReference>
<reference evidence="2" key="2">
    <citation type="submission" date="2020-08" db="EMBL/GenBank/DDBJ databases">
        <authorList>
            <person name="Chen M."/>
            <person name="Teng W."/>
            <person name="Zhao L."/>
            <person name="Hu C."/>
            <person name="Zhou Y."/>
            <person name="Han B."/>
            <person name="Song L."/>
            <person name="Shu W."/>
        </authorList>
    </citation>
    <scope>NUCLEOTIDE SEQUENCE</scope>
    <source>
        <strain evidence="2">FACHB-1375</strain>
    </source>
</reference>
<dbReference type="PANTHER" id="PTHR35400:SF1">
    <property type="entry name" value="SLR1083 PROTEIN"/>
    <property type="match status" value="1"/>
</dbReference>
<reference evidence="2" key="1">
    <citation type="journal article" date="2015" name="ISME J.">
        <title>Draft Genome Sequence of Streptomyces incarnatus NRRL8089, which Produces the Nucleoside Antibiotic Sinefungin.</title>
        <authorList>
            <person name="Oshima K."/>
            <person name="Hattori M."/>
            <person name="Shimizu H."/>
            <person name="Fukuda K."/>
            <person name="Nemoto M."/>
            <person name="Inagaki K."/>
            <person name="Tamura T."/>
        </authorList>
    </citation>
    <scope>NUCLEOTIDE SEQUENCE</scope>
    <source>
        <strain evidence="2">FACHB-1375</strain>
    </source>
</reference>
<keyword evidence="2" id="KW-0540">Nuclease</keyword>
<feature type="domain" description="Putative restriction endonuclease" evidence="1">
    <location>
        <begin position="26"/>
        <end position="195"/>
    </location>
</feature>
<dbReference type="InterPro" id="IPR012296">
    <property type="entry name" value="Nuclease_put_TT1808"/>
</dbReference>
<protein>
    <submittedName>
        <fullName evidence="2">Uma2 family endonuclease</fullName>
    </submittedName>
</protein>
<evidence type="ECO:0000313" key="3">
    <source>
        <dbReference type="Proteomes" id="UP000641646"/>
    </source>
</evidence>
<dbReference type="GO" id="GO:0004519">
    <property type="term" value="F:endonuclease activity"/>
    <property type="evidence" value="ECO:0007669"/>
    <property type="project" value="UniProtKB-KW"/>
</dbReference>
<sequence length="218" mass="24435">MPKVKTKLPTDEWVTATWDEYIEAISDRALENAKSYYYKGQLRIEMTPQGYDHSYDNSLIGYCVQLFGGITGIAMSAVTNCTFRLSNQAEAQPDLAFYIGENAEIIPPNTTIVDLNIYPPPDLVIEIAKTSLSDDIGGKRMLYEQLGVREYWVVNVVRALLIAFAIADGGSRQITQSQVLPNLPFSLLEEALRRGRESGRSQLYSWLIGQMQEIGNSQ</sequence>
<comment type="caution">
    <text evidence="2">The sequence shown here is derived from an EMBL/GenBank/DDBJ whole genome shotgun (WGS) entry which is preliminary data.</text>
</comment>
<evidence type="ECO:0000313" key="2">
    <source>
        <dbReference type="EMBL" id="MBD2182979.1"/>
    </source>
</evidence>
<keyword evidence="2" id="KW-0255">Endonuclease</keyword>
<dbReference type="Proteomes" id="UP000641646">
    <property type="component" value="Unassembled WGS sequence"/>
</dbReference>
<gene>
    <name evidence="2" type="ORF">H6G03_18235</name>
</gene>
<keyword evidence="2" id="KW-0378">Hydrolase</keyword>
<dbReference type="InterPro" id="IPR011335">
    <property type="entry name" value="Restrct_endonuc-II-like"/>
</dbReference>
<dbReference type="EMBL" id="JACJPW010000046">
    <property type="protein sequence ID" value="MBD2182979.1"/>
    <property type="molecule type" value="Genomic_DNA"/>
</dbReference>
<keyword evidence="3" id="KW-1185">Reference proteome</keyword>
<name>A0A926ZHT4_9CYAN</name>
<dbReference type="Gene3D" id="3.90.1570.10">
    <property type="entry name" value="tt1808, chain A"/>
    <property type="match status" value="1"/>
</dbReference>
<accession>A0A926ZHT4</accession>
<organism evidence="2 3">
    <name type="scientific">Aerosakkonema funiforme FACHB-1375</name>
    <dbReference type="NCBI Taxonomy" id="2949571"/>
    <lineage>
        <taxon>Bacteria</taxon>
        <taxon>Bacillati</taxon>
        <taxon>Cyanobacteriota</taxon>
        <taxon>Cyanophyceae</taxon>
        <taxon>Oscillatoriophycideae</taxon>
        <taxon>Aerosakkonematales</taxon>
        <taxon>Aerosakkonemataceae</taxon>
        <taxon>Aerosakkonema</taxon>
    </lineage>
</organism>
<dbReference type="RefSeq" id="WP_190466361.1">
    <property type="nucleotide sequence ID" value="NZ_JACJPW010000046.1"/>
</dbReference>
<proteinExistence type="predicted"/>
<dbReference type="Pfam" id="PF05685">
    <property type="entry name" value="Uma2"/>
    <property type="match status" value="1"/>
</dbReference>